<dbReference type="InterPro" id="IPR007362">
    <property type="entry name" value="DUF429"/>
</dbReference>
<dbReference type="KEGG" id="abut:Ami103574_12535"/>
<dbReference type="Pfam" id="PF04250">
    <property type="entry name" value="DUF429"/>
    <property type="match status" value="1"/>
</dbReference>
<evidence type="ECO:0000313" key="2">
    <source>
        <dbReference type="Proteomes" id="UP000466848"/>
    </source>
</evidence>
<dbReference type="EMBL" id="CP048649">
    <property type="protein sequence ID" value="QIB70069.1"/>
    <property type="molecule type" value="Genomic_DNA"/>
</dbReference>
<dbReference type="SUPFAM" id="SSF109604">
    <property type="entry name" value="HD-domain/PDEase-like"/>
    <property type="match status" value="1"/>
</dbReference>
<keyword evidence="2" id="KW-1185">Reference proteome</keyword>
<dbReference type="RefSeq" id="WP_163067309.1">
    <property type="nucleotide sequence ID" value="NZ_CP048649.1"/>
</dbReference>
<protein>
    <submittedName>
        <fullName evidence="1">DUF429 domain-containing protein</fullName>
    </submittedName>
</protein>
<dbReference type="Gene3D" id="1.10.3210.10">
    <property type="entry name" value="Hypothetical protein af1432"/>
    <property type="match status" value="1"/>
</dbReference>
<sequence length="417" mass="47108">MDKNCISTITGRRFNPTAPEIRDITIEDIAHALSMICRANGHFKMFYSVAQHSINCAMEAKARGLSREIQLACLLHDASEAYIGDMTRPLKRQLTAYSEYENLMQTIILRALEIPDIDKEEQKAVKEIDDSLLYHEFKLYNGEKLFEKEPELRITLPVEEIAHTKIKKQFLRQYTVLKNGENTLLSIGIDGCKGQWIVAVLTDEEVNIHKYKCIDDICRTYTDAGSMIIDIPIGLPDSKEMAERRPDNALRKILKGKASSVFNVPYRNAVYAENKQLAKEENMKLVGKSLSEQSLAIIPAIRQVDKFLNGNSEWKNRLKEGHPEYGFSILNGGVPVMSKKRTDEGALERMQLLEKYCPCISKTIESQRNRDDVLDALCLAIIGKLGLENGFTTVPQEVKNDAEGLNMAIIGVELNIV</sequence>
<dbReference type="AlphaFoldDB" id="A0A858BXZ2"/>
<evidence type="ECO:0000313" key="1">
    <source>
        <dbReference type="EMBL" id="QIB70069.1"/>
    </source>
</evidence>
<name>A0A858BXZ2_9FIRM</name>
<gene>
    <name evidence="1" type="ORF">Ami103574_12535</name>
</gene>
<accession>A0A858BXZ2</accession>
<dbReference type="Proteomes" id="UP000466848">
    <property type="component" value="Chromosome"/>
</dbReference>
<organism evidence="1 2">
    <name type="scientific">Aminipila butyrica</name>
    <dbReference type="NCBI Taxonomy" id="433296"/>
    <lineage>
        <taxon>Bacteria</taxon>
        <taxon>Bacillati</taxon>
        <taxon>Bacillota</taxon>
        <taxon>Clostridia</taxon>
        <taxon>Peptostreptococcales</taxon>
        <taxon>Anaerovoracaceae</taxon>
        <taxon>Aminipila</taxon>
    </lineage>
</organism>
<reference evidence="1 2" key="1">
    <citation type="submission" date="2020-02" db="EMBL/GenBank/DDBJ databases">
        <authorList>
            <person name="Kim Y.B."/>
            <person name="Roh S.W."/>
        </authorList>
    </citation>
    <scope>NUCLEOTIDE SEQUENCE [LARGE SCALE GENOMIC DNA]</scope>
    <source>
        <strain evidence="1 2">DSM 103574</strain>
    </source>
</reference>
<proteinExistence type="predicted"/>